<organism evidence="1 2">
    <name type="scientific">Pleuronectes platessa</name>
    <name type="common">European plaice</name>
    <dbReference type="NCBI Taxonomy" id="8262"/>
    <lineage>
        <taxon>Eukaryota</taxon>
        <taxon>Metazoa</taxon>
        <taxon>Chordata</taxon>
        <taxon>Craniata</taxon>
        <taxon>Vertebrata</taxon>
        <taxon>Euteleostomi</taxon>
        <taxon>Actinopterygii</taxon>
        <taxon>Neopterygii</taxon>
        <taxon>Teleostei</taxon>
        <taxon>Neoteleostei</taxon>
        <taxon>Acanthomorphata</taxon>
        <taxon>Carangaria</taxon>
        <taxon>Pleuronectiformes</taxon>
        <taxon>Pleuronectoidei</taxon>
        <taxon>Pleuronectidae</taxon>
        <taxon>Pleuronectes</taxon>
    </lineage>
</organism>
<sequence length="137" mass="14587">MAMAILAMAPPSYRLVGDVVCDEVLPTAGAICQHMTAGSQLPFISHERGYGHVGARSGKAFAVSRMDICTVGMKSLYEDGTWWQQTKPSVAEILPPGHNPQLLLGEPEEFPDQMGCKTPTACSGSAPGSRPGWLCPE</sequence>
<dbReference type="EMBL" id="CADEAL010002757">
    <property type="protein sequence ID" value="CAB1441994.1"/>
    <property type="molecule type" value="Genomic_DNA"/>
</dbReference>
<accession>A0A9N7YW04</accession>
<name>A0A9N7YW04_PLEPL</name>
<dbReference type="AlphaFoldDB" id="A0A9N7YW04"/>
<keyword evidence="2" id="KW-1185">Reference proteome</keyword>
<dbReference type="Proteomes" id="UP001153269">
    <property type="component" value="Unassembled WGS sequence"/>
</dbReference>
<proteinExistence type="predicted"/>
<evidence type="ECO:0000313" key="2">
    <source>
        <dbReference type="Proteomes" id="UP001153269"/>
    </source>
</evidence>
<protein>
    <submittedName>
        <fullName evidence="1">Uncharacterized protein</fullName>
    </submittedName>
</protein>
<comment type="caution">
    <text evidence="1">The sequence shown here is derived from an EMBL/GenBank/DDBJ whole genome shotgun (WGS) entry which is preliminary data.</text>
</comment>
<reference evidence="1" key="1">
    <citation type="submission" date="2020-03" db="EMBL/GenBank/DDBJ databases">
        <authorList>
            <person name="Weist P."/>
        </authorList>
    </citation>
    <scope>NUCLEOTIDE SEQUENCE</scope>
</reference>
<gene>
    <name evidence="1" type="ORF">PLEPLA_LOCUS29708</name>
</gene>
<evidence type="ECO:0000313" key="1">
    <source>
        <dbReference type="EMBL" id="CAB1441994.1"/>
    </source>
</evidence>